<evidence type="ECO:0000256" key="2">
    <source>
        <dbReference type="ARBA" id="ARBA00022695"/>
    </source>
</evidence>
<evidence type="ECO:0000256" key="1">
    <source>
        <dbReference type="ARBA" id="ARBA00022679"/>
    </source>
</evidence>
<sequence length="304" mass="34267">MSSMHSLSATERGKRDSGELEPHWKNRGLFSRMQLDFIEMPGCGGLKYVLVIVCVFSHWIETYLTRRNDSFTVAKLVLRELIPRFGFPISLESDRGTHFNNKVIKLLCAALNIEQKLNCSYRPEASGLVEQMKGTLKSRIAKMCAATNLKWPDALPLVLMSMRKTPGRKTGLMPHEILMDRAMRLPAVLANALVNITDDMVLDYCKGLAVVVRSFPQQVGATTLPPIHDPGYKLRAGDWVVIKKHVCKTCLESRWKGPYQVVLTTMTAVKCTELPNWIHTSHTKRVVCPQEHEEVLLKAPTTAK</sequence>
<comment type="caution">
    <text evidence="8">The sequence shown here is derived from an EMBL/GenBank/DDBJ whole genome shotgun (WGS) entry which is preliminary data.</text>
</comment>
<dbReference type="GO" id="GO:0016787">
    <property type="term" value="F:hydrolase activity"/>
    <property type="evidence" value="ECO:0007669"/>
    <property type="project" value="UniProtKB-KW"/>
</dbReference>
<gene>
    <name evidence="8" type="ORF">NDU88_006163</name>
</gene>
<dbReference type="PROSITE" id="PS50994">
    <property type="entry name" value="INTEGRASE"/>
    <property type="match status" value="1"/>
</dbReference>
<accession>A0AAV7VM07</accession>
<dbReference type="Gene3D" id="2.30.30.850">
    <property type="match status" value="1"/>
</dbReference>
<reference evidence="8" key="1">
    <citation type="journal article" date="2022" name="bioRxiv">
        <title>Sequencing and chromosome-scale assembly of the giantPleurodeles waltlgenome.</title>
        <authorList>
            <person name="Brown T."/>
            <person name="Elewa A."/>
            <person name="Iarovenko S."/>
            <person name="Subramanian E."/>
            <person name="Araus A.J."/>
            <person name="Petzold A."/>
            <person name="Susuki M."/>
            <person name="Suzuki K.-i.T."/>
            <person name="Hayashi T."/>
            <person name="Toyoda A."/>
            <person name="Oliveira C."/>
            <person name="Osipova E."/>
            <person name="Leigh N.D."/>
            <person name="Simon A."/>
            <person name="Yun M.H."/>
        </authorList>
    </citation>
    <scope>NUCLEOTIDE SEQUENCE</scope>
    <source>
        <strain evidence="8">20211129_DDA</strain>
        <tissue evidence="8">Liver</tissue>
    </source>
</reference>
<evidence type="ECO:0000256" key="6">
    <source>
        <dbReference type="SAM" id="MobiDB-lite"/>
    </source>
</evidence>
<evidence type="ECO:0000313" key="9">
    <source>
        <dbReference type="Proteomes" id="UP001066276"/>
    </source>
</evidence>
<dbReference type="InterPro" id="IPR036397">
    <property type="entry name" value="RNaseH_sf"/>
</dbReference>
<keyword evidence="2" id="KW-0548">Nucleotidyltransferase</keyword>
<protein>
    <recommendedName>
        <fullName evidence="7">Integrase catalytic domain-containing protein</fullName>
    </recommendedName>
</protein>
<organism evidence="8 9">
    <name type="scientific">Pleurodeles waltl</name>
    <name type="common">Iberian ribbed newt</name>
    <dbReference type="NCBI Taxonomy" id="8319"/>
    <lineage>
        <taxon>Eukaryota</taxon>
        <taxon>Metazoa</taxon>
        <taxon>Chordata</taxon>
        <taxon>Craniata</taxon>
        <taxon>Vertebrata</taxon>
        <taxon>Euteleostomi</taxon>
        <taxon>Amphibia</taxon>
        <taxon>Batrachia</taxon>
        <taxon>Caudata</taxon>
        <taxon>Salamandroidea</taxon>
        <taxon>Salamandridae</taxon>
        <taxon>Pleurodelinae</taxon>
        <taxon>Pleurodeles</taxon>
    </lineage>
</organism>
<proteinExistence type="predicted"/>
<evidence type="ECO:0000256" key="3">
    <source>
        <dbReference type="ARBA" id="ARBA00022722"/>
    </source>
</evidence>
<feature type="region of interest" description="Disordered" evidence="6">
    <location>
        <begin position="1"/>
        <end position="20"/>
    </location>
</feature>
<dbReference type="AlphaFoldDB" id="A0AAV7VM07"/>
<dbReference type="GO" id="GO:0015074">
    <property type="term" value="P:DNA integration"/>
    <property type="evidence" value="ECO:0007669"/>
    <property type="project" value="InterPro"/>
</dbReference>
<evidence type="ECO:0000313" key="8">
    <source>
        <dbReference type="EMBL" id="KAJ1202363.1"/>
    </source>
</evidence>
<dbReference type="PANTHER" id="PTHR37984">
    <property type="entry name" value="PROTEIN CBG26694"/>
    <property type="match status" value="1"/>
</dbReference>
<dbReference type="GO" id="GO:0003676">
    <property type="term" value="F:nucleic acid binding"/>
    <property type="evidence" value="ECO:0007669"/>
    <property type="project" value="InterPro"/>
</dbReference>
<keyword evidence="9" id="KW-1185">Reference proteome</keyword>
<evidence type="ECO:0000259" key="7">
    <source>
        <dbReference type="PROSITE" id="PS50994"/>
    </source>
</evidence>
<dbReference type="EMBL" id="JANPWB010000003">
    <property type="protein sequence ID" value="KAJ1202363.1"/>
    <property type="molecule type" value="Genomic_DNA"/>
</dbReference>
<dbReference type="SUPFAM" id="SSF53098">
    <property type="entry name" value="Ribonuclease H-like"/>
    <property type="match status" value="1"/>
</dbReference>
<dbReference type="GO" id="GO:0016779">
    <property type="term" value="F:nucleotidyltransferase activity"/>
    <property type="evidence" value="ECO:0007669"/>
    <property type="project" value="UniProtKB-KW"/>
</dbReference>
<name>A0AAV7VM07_PLEWA</name>
<dbReference type="Pfam" id="PF18697">
    <property type="entry name" value="MLVIN_C"/>
    <property type="match status" value="1"/>
</dbReference>
<keyword evidence="3" id="KW-0540">Nuclease</keyword>
<evidence type="ECO:0000256" key="5">
    <source>
        <dbReference type="ARBA" id="ARBA00022801"/>
    </source>
</evidence>
<dbReference type="Gene3D" id="3.30.420.10">
    <property type="entry name" value="Ribonuclease H-like superfamily/Ribonuclease H"/>
    <property type="match status" value="1"/>
</dbReference>
<dbReference type="GO" id="GO:0004519">
    <property type="term" value="F:endonuclease activity"/>
    <property type="evidence" value="ECO:0007669"/>
    <property type="project" value="UniProtKB-KW"/>
</dbReference>
<evidence type="ECO:0000256" key="4">
    <source>
        <dbReference type="ARBA" id="ARBA00022759"/>
    </source>
</evidence>
<dbReference type="InterPro" id="IPR050951">
    <property type="entry name" value="Retrovirus_Pol_polyprotein"/>
</dbReference>
<feature type="compositionally biased region" description="Basic and acidic residues" evidence="6">
    <location>
        <begin position="11"/>
        <end position="20"/>
    </location>
</feature>
<dbReference type="InterPro" id="IPR001584">
    <property type="entry name" value="Integrase_cat-core"/>
</dbReference>
<keyword evidence="4" id="KW-0255">Endonuclease</keyword>
<dbReference type="Pfam" id="PF00665">
    <property type="entry name" value="rve"/>
    <property type="match status" value="1"/>
</dbReference>
<dbReference type="PANTHER" id="PTHR37984:SF12">
    <property type="entry name" value="RIBONUCLEASE H"/>
    <property type="match status" value="1"/>
</dbReference>
<keyword evidence="1" id="KW-0808">Transferase</keyword>
<dbReference type="InterPro" id="IPR040643">
    <property type="entry name" value="MLVIN_C"/>
</dbReference>
<dbReference type="Proteomes" id="UP001066276">
    <property type="component" value="Chromosome 2_1"/>
</dbReference>
<feature type="domain" description="Integrase catalytic" evidence="7">
    <location>
        <begin position="18"/>
        <end position="182"/>
    </location>
</feature>
<dbReference type="InterPro" id="IPR012337">
    <property type="entry name" value="RNaseH-like_sf"/>
</dbReference>
<keyword evidence="5" id="KW-0378">Hydrolase</keyword>